<organism evidence="2 3">
    <name type="scientific">Desulfurispira natronophila</name>
    <dbReference type="NCBI Taxonomy" id="682562"/>
    <lineage>
        <taxon>Bacteria</taxon>
        <taxon>Pseudomonadati</taxon>
        <taxon>Chrysiogenota</taxon>
        <taxon>Chrysiogenia</taxon>
        <taxon>Chrysiogenales</taxon>
        <taxon>Chrysiogenaceae</taxon>
        <taxon>Desulfurispira</taxon>
    </lineage>
</organism>
<dbReference type="EMBL" id="JACHID010000006">
    <property type="protein sequence ID" value="MBB5021892.1"/>
    <property type="molecule type" value="Genomic_DNA"/>
</dbReference>
<proteinExistence type="predicted"/>
<keyword evidence="3" id="KW-1185">Reference proteome</keyword>
<evidence type="ECO:0000313" key="3">
    <source>
        <dbReference type="Proteomes" id="UP000528322"/>
    </source>
</evidence>
<dbReference type="Proteomes" id="UP000528322">
    <property type="component" value="Unassembled WGS sequence"/>
</dbReference>
<evidence type="ECO:0000313" key="2">
    <source>
        <dbReference type="EMBL" id="MBB5021892.1"/>
    </source>
</evidence>
<dbReference type="RefSeq" id="WP_183731424.1">
    <property type="nucleotide sequence ID" value="NZ_JACHID010000006.1"/>
</dbReference>
<name>A0A7W7Y4J6_9BACT</name>
<keyword evidence="1" id="KW-0802">TPR repeat</keyword>
<accession>A0A7W7Y4J6</accession>
<dbReference type="AlphaFoldDB" id="A0A7W7Y4J6"/>
<dbReference type="InterPro" id="IPR011990">
    <property type="entry name" value="TPR-like_helical_dom_sf"/>
</dbReference>
<comment type="caution">
    <text evidence="2">The sequence shown here is derived from an EMBL/GenBank/DDBJ whole genome shotgun (WGS) entry which is preliminary data.</text>
</comment>
<evidence type="ECO:0008006" key="4">
    <source>
        <dbReference type="Google" id="ProtNLM"/>
    </source>
</evidence>
<evidence type="ECO:0000256" key="1">
    <source>
        <dbReference type="PROSITE-ProRule" id="PRU00339"/>
    </source>
</evidence>
<dbReference type="SUPFAM" id="SSF48452">
    <property type="entry name" value="TPR-like"/>
    <property type="match status" value="1"/>
</dbReference>
<dbReference type="InterPro" id="IPR019734">
    <property type="entry name" value="TPR_rpt"/>
</dbReference>
<protein>
    <recommendedName>
        <fullName evidence="4">Tetratricopeptide repeat protein</fullName>
    </recommendedName>
</protein>
<reference evidence="2 3" key="1">
    <citation type="submission" date="2020-08" db="EMBL/GenBank/DDBJ databases">
        <title>Genomic Encyclopedia of Type Strains, Phase IV (KMG-IV): sequencing the most valuable type-strain genomes for metagenomic binning, comparative biology and taxonomic classification.</title>
        <authorList>
            <person name="Goeker M."/>
        </authorList>
    </citation>
    <scope>NUCLEOTIDE SEQUENCE [LARGE SCALE GENOMIC DNA]</scope>
    <source>
        <strain evidence="2 3">DSM 22071</strain>
    </source>
</reference>
<sequence>MELLRYPLLGCLIFASMLYASGCAPYSASFAQIEQDLVNQDPVAALTSLEKQRPGSRNQVLHDLNHGMLLRMDGQFEASNESLERAKNRMEELYAISVSEQVGSFLLSDSSTSYAGEEFEQVLVHLYKALNYLELGEPESARVEALQVDLKLREMTQQGFTGNYREDALARYLTGIVYEMHGEYSDALIAYRRAYETYQDYREHFAVSVPEVLQEDLLRTAHRIGYREELERFRQEFDRPDWKPLSIPGSGQLIVVLSTSLAPVKREESAVIQLSANRVVRISLPYYEFRPRSSHGARLRLDHQAAFAAERAHSIDAIASDTLKAKMGAITARSIARIVAKDQAVSEVHDQAGPLAGVLANIFTAATETADTRSWLTLPQEIYLMRQHLPAGTYTPTVEILGSRGQVLDRLPLGELQIDAGNISVVSPHWIPHFLPRSPRR</sequence>
<feature type="repeat" description="TPR" evidence="1">
    <location>
        <begin position="168"/>
        <end position="201"/>
    </location>
</feature>
<dbReference type="PROSITE" id="PS50005">
    <property type="entry name" value="TPR"/>
    <property type="match status" value="1"/>
</dbReference>
<dbReference type="Gene3D" id="1.25.40.10">
    <property type="entry name" value="Tetratricopeptide repeat domain"/>
    <property type="match status" value="1"/>
</dbReference>
<gene>
    <name evidence="2" type="ORF">HNR37_001206</name>
</gene>